<dbReference type="SUPFAM" id="SSF52540">
    <property type="entry name" value="P-loop containing nucleoside triphosphate hydrolases"/>
    <property type="match status" value="1"/>
</dbReference>
<comment type="catalytic activity">
    <reaction evidence="8">
        <text>ATP + H2O + xenobioticSide 1 = ADP + phosphate + xenobioticSide 2.</text>
        <dbReference type="EC" id="7.6.2.2"/>
    </reaction>
</comment>
<dbReference type="PROSITE" id="PS00211">
    <property type="entry name" value="ABC_TRANSPORTER_1"/>
    <property type="match status" value="1"/>
</dbReference>
<evidence type="ECO:0000256" key="3">
    <source>
        <dbReference type="ARBA" id="ARBA00022692"/>
    </source>
</evidence>
<dbReference type="Pfam" id="PF00005">
    <property type="entry name" value="ABC_tran"/>
    <property type="match status" value="1"/>
</dbReference>
<evidence type="ECO:0000256" key="1">
    <source>
        <dbReference type="ARBA" id="ARBA00004651"/>
    </source>
</evidence>
<dbReference type="AlphaFoldDB" id="A0A6N9I3A6"/>
<feature type="transmembrane region" description="Helical" evidence="12">
    <location>
        <begin position="261"/>
        <end position="283"/>
    </location>
</feature>
<evidence type="ECO:0000256" key="10">
    <source>
        <dbReference type="ARBA" id="ARBA00061674"/>
    </source>
</evidence>
<comment type="subcellular location">
    <subcellularLocation>
        <location evidence="1">Cell membrane</location>
        <topology evidence="1">Multi-pass membrane protein</topology>
    </subcellularLocation>
</comment>
<keyword evidence="7 12" id="KW-0472">Membrane</keyword>
<dbReference type="InterPro" id="IPR011527">
    <property type="entry name" value="ABC1_TM_dom"/>
</dbReference>
<evidence type="ECO:0000313" key="16">
    <source>
        <dbReference type="Proteomes" id="UP000449209"/>
    </source>
</evidence>
<organism evidence="15 16">
    <name type="scientific">Furfurilactobacillus milii</name>
    <dbReference type="NCBI Taxonomy" id="2888272"/>
    <lineage>
        <taxon>Bacteria</taxon>
        <taxon>Bacillati</taxon>
        <taxon>Bacillota</taxon>
        <taxon>Bacilli</taxon>
        <taxon>Lactobacillales</taxon>
        <taxon>Lactobacillaceae</taxon>
        <taxon>Furfurilactobacillus</taxon>
    </lineage>
</organism>
<dbReference type="GO" id="GO:0005886">
    <property type="term" value="C:plasma membrane"/>
    <property type="evidence" value="ECO:0007669"/>
    <property type="project" value="UniProtKB-SubCell"/>
</dbReference>
<evidence type="ECO:0000256" key="12">
    <source>
        <dbReference type="SAM" id="Phobius"/>
    </source>
</evidence>
<feature type="domain" description="ABC transporter" evidence="13">
    <location>
        <begin position="353"/>
        <end position="588"/>
    </location>
</feature>
<feature type="transmembrane region" description="Helical" evidence="12">
    <location>
        <begin position="180"/>
        <end position="197"/>
    </location>
</feature>
<dbReference type="GO" id="GO:0016887">
    <property type="term" value="F:ATP hydrolysis activity"/>
    <property type="evidence" value="ECO:0007669"/>
    <property type="project" value="InterPro"/>
</dbReference>
<evidence type="ECO:0000256" key="6">
    <source>
        <dbReference type="ARBA" id="ARBA00022989"/>
    </source>
</evidence>
<comment type="caution">
    <text evidence="15">The sequence shown here is derived from an EMBL/GenBank/DDBJ whole genome shotgun (WGS) entry which is preliminary data.</text>
</comment>
<dbReference type="GO" id="GO:0005524">
    <property type="term" value="F:ATP binding"/>
    <property type="evidence" value="ECO:0007669"/>
    <property type="project" value="UniProtKB-KW"/>
</dbReference>
<evidence type="ECO:0000313" key="15">
    <source>
        <dbReference type="EMBL" id="MYV17612.1"/>
    </source>
</evidence>
<feature type="domain" description="ABC transmembrane type-1" evidence="14">
    <location>
        <begin position="43"/>
        <end position="321"/>
    </location>
</feature>
<comment type="function">
    <text evidence="9">Efflux transporter for a variety of amphiphilic cationic compounds, including antibiotics.</text>
</comment>
<dbReference type="EC" id="7.6.2.2" evidence="2"/>
<dbReference type="PROSITE" id="PS50929">
    <property type="entry name" value="ABC_TM1F"/>
    <property type="match status" value="1"/>
</dbReference>
<keyword evidence="6 12" id="KW-1133">Transmembrane helix</keyword>
<reference evidence="15 16" key="1">
    <citation type="journal article" date="2019" name="Appl. Environ. Microbiol.">
        <title>Genetic determinants of hydroxycinnamic acid metabolism in heterofermentative lactobacilli.</title>
        <authorList>
            <person name="Gaur G."/>
            <person name="Oh J.H."/>
            <person name="Filannino P."/>
            <person name="Gobbetti M."/>
            <person name="van Pijkeren J.P."/>
            <person name="Ganzle M.G."/>
        </authorList>
    </citation>
    <scope>NUCLEOTIDE SEQUENCE [LARGE SCALE GENOMIC DNA]</scope>
    <source>
        <strain evidence="15 16">C5</strain>
    </source>
</reference>
<evidence type="ECO:0000256" key="5">
    <source>
        <dbReference type="ARBA" id="ARBA00022840"/>
    </source>
</evidence>
<dbReference type="InterPro" id="IPR039421">
    <property type="entry name" value="Type_1_exporter"/>
</dbReference>
<keyword evidence="3 12" id="KW-0812">Transmembrane</keyword>
<feature type="transmembrane region" description="Helical" evidence="12">
    <location>
        <begin position="295"/>
        <end position="320"/>
    </location>
</feature>
<dbReference type="CDD" id="cd18551">
    <property type="entry name" value="ABC_6TM_LmrA_like"/>
    <property type="match status" value="1"/>
</dbReference>
<evidence type="ECO:0000256" key="4">
    <source>
        <dbReference type="ARBA" id="ARBA00022741"/>
    </source>
</evidence>
<dbReference type="InterPro" id="IPR027417">
    <property type="entry name" value="P-loop_NTPase"/>
</dbReference>
<sequence>MDRRAGGPRGGGSQDAQYTRTKFDFKGFLSLIRQTKPKYWQLWLGLILGFIATGAQLAVPKMAQGIINGLKSGFNSTLLIIAVVLFLASALINALSGTMLGFFGENIVARLRRTLWQKLIRLHVNYFDNVKAGEMTSRLVNDSTQIKDLLANAFPQMANSLLQLVGALIIMALMDWKMTLVMIIAIPLVMIVMRPIMRQSSKIGLQRQDALASFNGETGESLGEIRLVKSSNAEEYETTSGYNQIDKLYHIGMREAIFDSIASPVMNTLMLAMFIGLLGYAAVRVADGTMSMGTLLSFMMYLFQVIGPVGSLGQFFTTLAKTNGSTQRVQDLLKEPEESFTDGDSESVTDQTVAMEHVDFAYDDDGPVLHDVNFEAKPNSVIAFAGPSGGGKSTIFSLLERFYQPTSGEITIGGKDVANVNLKDWRSQIGYVSQDSAIMAGTIRHNLTYGADKTYTDDELWHVLELAFADKFVHEMPDGLDTQVGERGVKISGGQRQRLAIARAFLRDPKILMLDEATASLDSESEAMVQKALGELMKGRTALIIAHRLSTIVDADDIYFIENGHVSGHGKHQALMDELPLYREYVRIQFKE</sequence>
<dbReference type="SMART" id="SM00382">
    <property type="entry name" value="AAA"/>
    <property type="match status" value="1"/>
</dbReference>
<evidence type="ECO:0000256" key="8">
    <source>
        <dbReference type="ARBA" id="ARBA00034018"/>
    </source>
</evidence>
<protein>
    <recommendedName>
        <fullName evidence="11">Multidrug resistance ABC transporter ATP-binding and permease protein</fullName>
        <ecNumber evidence="2">7.6.2.2</ecNumber>
    </recommendedName>
</protein>
<gene>
    <name evidence="15" type="ORF">GB993_08865</name>
</gene>
<evidence type="ECO:0000256" key="11">
    <source>
        <dbReference type="ARBA" id="ARBA00072598"/>
    </source>
</evidence>
<dbReference type="FunFam" id="3.40.50.300:FF:000218">
    <property type="entry name" value="Multidrug ABC transporter ATP-binding protein"/>
    <property type="match status" value="1"/>
</dbReference>
<dbReference type="Gene3D" id="3.40.50.300">
    <property type="entry name" value="P-loop containing nucleotide triphosphate hydrolases"/>
    <property type="match status" value="1"/>
</dbReference>
<proteinExistence type="inferred from homology"/>
<evidence type="ECO:0000259" key="13">
    <source>
        <dbReference type="PROSITE" id="PS50893"/>
    </source>
</evidence>
<evidence type="ECO:0000256" key="7">
    <source>
        <dbReference type="ARBA" id="ARBA00023136"/>
    </source>
</evidence>
<dbReference type="EMBL" id="WEZQ01000017">
    <property type="protein sequence ID" value="MYV17612.1"/>
    <property type="molecule type" value="Genomic_DNA"/>
</dbReference>
<dbReference type="SUPFAM" id="SSF90123">
    <property type="entry name" value="ABC transporter transmembrane region"/>
    <property type="match status" value="1"/>
</dbReference>
<evidence type="ECO:0000259" key="14">
    <source>
        <dbReference type="PROSITE" id="PS50929"/>
    </source>
</evidence>
<dbReference type="InterPro" id="IPR017871">
    <property type="entry name" value="ABC_transporter-like_CS"/>
</dbReference>
<evidence type="ECO:0000256" key="2">
    <source>
        <dbReference type="ARBA" id="ARBA00012191"/>
    </source>
</evidence>
<dbReference type="RefSeq" id="WP_161003984.1">
    <property type="nucleotide sequence ID" value="NZ_WEZQ01000017.1"/>
</dbReference>
<comment type="similarity">
    <text evidence="10">Belongs to the ABC transporter superfamily. Multidrug exporter LmrA (TC 3.A.1.117.1) family.</text>
</comment>
<name>A0A6N9I3A6_9LACO</name>
<dbReference type="GO" id="GO:0008559">
    <property type="term" value="F:ABC-type xenobiotic transporter activity"/>
    <property type="evidence" value="ECO:0007669"/>
    <property type="project" value="UniProtKB-EC"/>
</dbReference>
<dbReference type="Proteomes" id="UP000449209">
    <property type="component" value="Unassembled WGS sequence"/>
</dbReference>
<evidence type="ECO:0000256" key="9">
    <source>
        <dbReference type="ARBA" id="ARBA00059943"/>
    </source>
</evidence>
<dbReference type="Pfam" id="PF00664">
    <property type="entry name" value="ABC_membrane"/>
    <property type="match status" value="1"/>
</dbReference>
<dbReference type="PROSITE" id="PS50893">
    <property type="entry name" value="ABC_TRANSPORTER_2"/>
    <property type="match status" value="1"/>
</dbReference>
<keyword evidence="4" id="KW-0547">Nucleotide-binding</keyword>
<dbReference type="Gene3D" id="1.20.1560.10">
    <property type="entry name" value="ABC transporter type 1, transmembrane domain"/>
    <property type="match status" value="1"/>
</dbReference>
<dbReference type="InterPro" id="IPR036640">
    <property type="entry name" value="ABC1_TM_sf"/>
</dbReference>
<feature type="transmembrane region" description="Helical" evidence="12">
    <location>
        <begin position="39"/>
        <end position="59"/>
    </location>
</feature>
<dbReference type="PANTHER" id="PTHR43394:SF1">
    <property type="entry name" value="ATP-BINDING CASSETTE SUB-FAMILY B MEMBER 10, MITOCHONDRIAL"/>
    <property type="match status" value="1"/>
</dbReference>
<feature type="transmembrane region" description="Helical" evidence="12">
    <location>
        <begin position="157"/>
        <end position="174"/>
    </location>
</feature>
<dbReference type="InterPro" id="IPR003593">
    <property type="entry name" value="AAA+_ATPase"/>
</dbReference>
<feature type="transmembrane region" description="Helical" evidence="12">
    <location>
        <begin position="79"/>
        <end position="103"/>
    </location>
</feature>
<dbReference type="OrthoDB" id="9770415at2"/>
<dbReference type="InterPro" id="IPR003439">
    <property type="entry name" value="ABC_transporter-like_ATP-bd"/>
</dbReference>
<keyword evidence="5 15" id="KW-0067">ATP-binding</keyword>
<accession>A0A6N9I3A6</accession>
<dbReference type="PANTHER" id="PTHR43394">
    <property type="entry name" value="ATP-DEPENDENT PERMEASE MDL1, MITOCHONDRIAL"/>
    <property type="match status" value="1"/>
</dbReference>
<dbReference type="GO" id="GO:0015421">
    <property type="term" value="F:ABC-type oligopeptide transporter activity"/>
    <property type="evidence" value="ECO:0007669"/>
    <property type="project" value="TreeGrafter"/>
</dbReference>